<evidence type="ECO:0000313" key="2">
    <source>
        <dbReference type="EMBL" id="PIK60913.1"/>
    </source>
</evidence>
<dbReference type="STRING" id="307972.A0A2G8LKZ4"/>
<dbReference type="Pfam" id="PF24748">
    <property type="entry name" value="Galaxin_repeat"/>
    <property type="match status" value="3"/>
</dbReference>
<feature type="domain" description="Galaxin-like repeats" evidence="1">
    <location>
        <begin position="669"/>
        <end position="781"/>
    </location>
</feature>
<dbReference type="OrthoDB" id="419529at2759"/>
<dbReference type="EMBL" id="MRZV01000044">
    <property type="protein sequence ID" value="PIK60913.1"/>
    <property type="molecule type" value="Genomic_DNA"/>
</dbReference>
<dbReference type="Proteomes" id="UP000230750">
    <property type="component" value="Unassembled WGS sequence"/>
</dbReference>
<gene>
    <name evidence="2" type="ORF">BSL78_02087</name>
</gene>
<dbReference type="InterPro" id="IPR056601">
    <property type="entry name" value="Galaxin_dom"/>
</dbReference>
<name>A0A2G8LKZ4_STIJA</name>
<feature type="domain" description="Galaxin-like repeats" evidence="1">
    <location>
        <begin position="122"/>
        <end position="255"/>
    </location>
</feature>
<keyword evidence="3" id="KW-1185">Reference proteome</keyword>
<evidence type="ECO:0000313" key="3">
    <source>
        <dbReference type="Proteomes" id="UP000230750"/>
    </source>
</evidence>
<protein>
    <recommendedName>
        <fullName evidence="1">Galaxin-like repeats domain-containing protein</fullName>
    </recommendedName>
</protein>
<evidence type="ECO:0000259" key="1">
    <source>
        <dbReference type="Pfam" id="PF24748"/>
    </source>
</evidence>
<dbReference type="PANTHER" id="PTHR34490">
    <property type="entry name" value="PROTEIN CBG12054-RELATED"/>
    <property type="match status" value="1"/>
</dbReference>
<organism evidence="2 3">
    <name type="scientific">Stichopus japonicus</name>
    <name type="common">Sea cucumber</name>
    <dbReference type="NCBI Taxonomy" id="307972"/>
    <lineage>
        <taxon>Eukaryota</taxon>
        <taxon>Metazoa</taxon>
        <taxon>Echinodermata</taxon>
        <taxon>Eleutherozoa</taxon>
        <taxon>Echinozoa</taxon>
        <taxon>Holothuroidea</taxon>
        <taxon>Aspidochirotacea</taxon>
        <taxon>Aspidochirotida</taxon>
        <taxon>Stichopodidae</taxon>
        <taxon>Apostichopus</taxon>
    </lineage>
</organism>
<feature type="domain" description="Galaxin-like repeats" evidence="1">
    <location>
        <begin position="540"/>
        <end position="666"/>
    </location>
</feature>
<comment type="caution">
    <text evidence="2">The sequence shown here is derived from an EMBL/GenBank/DDBJ whole genome shotgun (WGS) entry which is preliminary data.</text>
</comment>
<dbReference type="AlphaFoldDB" id="A0A2G8LKZ4"/>
<accession>A0A2G8LKZ4</accession>
<proteinExistence type="predicted"/>
<dbReference type="InterPro" id="IPR055284">
    <property type="entry name" value="Galaxin-like"/>
</dbReference>
<reference evidence="2 3" key="1">
    <citation type="journal article" date="2017" name="PLoS Biol.">
        <title>The sea cucumber genome provides insights into morphological evolution and visceral regeneration.</title>
        <authorList>
            <person name="Zhang X."/>
            <person name="Sun L."/>
            <person name="Yuan J."/>
            <person name="Sun Y."/>
            <person name="Gao Y."/>
            <person name="Zhang L."/>
            <person name="Li S."/>
            <person name="Dai H."/>
            <person name="Hamel J.F."/>
            <person name="Liu C."/>
            <person name="Yu Y."/>
            <person name="Liu S."/>
            <person name="Lin W."/>
            <person name="Guo K."/>
            <person name="Jin S."/>
            <person name="Xu P."/>
            <person name="Storey K.B."/>
            <person name="Huan P."/>
            <person name="Zhang T."/>
            <person name="Zhou Y."/>
            <person name="Zhang J."/>
            <person name="Lin C."/>
            <person name="Li X."/>
            <person name="Xing L."/>
            <person name="Huo D."/>
            <person name="Sun M."/>
            <person name="Wang L."/>
            <person name="Mercier A."/>
            <person name="Li F."/>
            <person name="Yang H."/>
            <person name="Xiang J."/>
        </authorList>
    </citation>
    <scope>NUCLEOTIDE SEQUENCE [LARGE SCALE GENOMIC DNA]</scope>
    <source>
        <strain evidence="2">Shaxun</strain>
        <tissue evidence="2">Muscle</tissue>
    </source>
</reference>
<sequence>MCKGGRCPDMIYDTSEETCCGGVVYRKDLDENNNPLSECCSGLQMYATETQACCGQVIEKSTHACCAIGTSDPVAYDVELEGCCAGVVYDKAGKTLLVVEVTTWNTRVDTCCNGEVVNGIGECCGDGVAQIYQPGNDLCCSSNGASVVFESSRNHKCCGLDKYDPQLELCCDMVVNERISDLTSCCGNTAYEDDSGMCCGDQVVPRGFSTDCCGQTAYNEDNEVCCHGEVIQSSGKASCCYDEPYNPDASTCVNGGHSYFHVEVEVPLIDGITQCFGVMTPHIWSLRHSSVEVVCTITGRTRTTLVVQMVILPYNTELALCCKDYNGYNLVNKDKPMDKCCGRSSYTPEEEGCCHGNEKFSLSEHKCCPDGNIVDKSDDCNGVPPCFLANSMDKMCRVEQSARLPKDTYHTIVLPQLFKTSENICCGGRLRKRFFGNLEAGCCGSINPEIYLLETMSCVHGMVYEIPEAHVELCAGRPYDSRYHGCDEVFNIRMKDEILALPDSCYNSQNGQVFYNSLIHACCAGELITADHTCCNEFNECCQSEGLEGYNFRTHMCCGGRLVEKEAGYACCGTQTYDTRDEAILCCGDELTERNENGGLRCDNGAISGRVSESLIICRGIEYHGSNIECCGNDKYDPSSEICCRDRKYQRTDDHQECCGSVPFSPEEGALCCEDSLYYETSDGDACCDKLKYNTFFQTCCTTGGKNYVMSVDDQCCSNGEAVDTSRDTCCDGLIHKEIVNGQCCGNQVIRDPVQEQCCGGHYYHISSGPKQCCNNKLIATFATCEAEE</sequence>